<dbReference type="Proteomes" id="UP001603857">
    <property type="component" value="Unassembled WGS sequence"/>
</dbReference>
<name>A0ABD1NM54_9FABA</name>
<reference evidence="2 3" key="1">
    <citation type="submission" date="2024-08" db="EMBL/GenBank/DDBJ databases">
        <title>Insights into the chromosomal genome structure of Flemingia macrophylla.</title>
        <authorList>
            <person name="Ding Y."/>
            <person name="Zhao Y."/>
            <person name="Bi W."/>
            <person name="Wu M."/>
            <person name="Zhao G."/>
            <person name="Gong Y."/>
            <person name="Li W."/>
            <person name="Zhang P."/>
        </authorList>
    </citation>
    <scope>NUCLEOTIDE SEQUENCE [LARGE SCALE GENOMIC DNA]</scope>
    <source>
        <strain evidence="2">DYQJB</strain>
        <tissue evidence="2">Leaf</tissue>
    </source>
</reference>
<accession>A0ABD1NM54</accession>
<comment type="caution">
    <text evidence="2">The sequence shown here is derived from an EMBL/GenBank/DDBJ whole genome shotgun (WGS) entry which is preliminary data.</text>
</comment>
<dbReference type="PANTHER" id="PTHR35279:SF1">
    <property type="entry name" value="ARABINANASE_LEVANSUCRASE_INVERTASE"/>
    <property type="match status" value="1"/>
</dbReference>
<feature type="region of interest" description="Disordered" evidence="1">
    <location>
        <begin position="1"/>
        <end position="33"/>
    </location>
</feature>
<dbReference type="EMBL" id="JBGMDY010000001">
    <property type="protein sequence ID" value="KAL2349215.1"/>
    <property type="molecule type" value="Genomic_DNA"/>
</dbReference>
<feature type="compositionally biased region" description="Low complexity" evidence="1">
    <location>
        <begin position="106"/>
        <end position="119"/>
    </location>
</feature>
<feature type="compositionally biased region" description="Polar residues" evidence="1">
    <location>
        <begin position="70"/>
        <end position="93"/>
    </location>
</feature>
<feature type="region of interest" description="Disordered" evidence="1">
    <location>
        <begin position="67"/>
        <end position="124"/>
    </location>
</feature>
<dbReference type="SUPFAM" id="SSF75005">
    <property type="entry name" value="Arabinanase/levansucrase/invertase"/>
    <property type="match status" value="2"/>
</dbReference>
<dbReference type="PANTHER" id="PTHR35279">
    <property type="match status" value="1"/>
</dbReference>
<proteinExistence type="predicted"/>
<protein>
    <recommendedName>
        <fullName evidence="4">Arabinanase/levansucrase/invertase</fullName>
    </recommendedName>
</protein>
<evidence type="ECO:0000256" key="1">
    <source>
        <dbReference type="SAM" id="MobiDB-lite"/>
    </source>
</evidence>
<evidence type="ECO:0000313" key="3">
    <source>
        <dbReference type="Proteomes" id="UP001603857"/>
    </source>
</evidence>
<feature type="compositionally biased region" description="Polar residues" evidence="1">
    <location>
        <begin position="12"/>
        <end position="33"/>
    </location>
</feature>
<dbReference type="AlphaFoldDB" id="A0ABD1NM54"/>
<evidence type="ECO:0008006" key="4">
    <source>
        <dbReference type="Google" id="ProtNLM"/>
    </source>
</evidence>
<organism evidence="2 3">
    <name type="scientific">Flemingia macrophylla</name>
    <dbReference type="NCBI Taxonomy" id="520843"/>
    <lineage>
        <taxon>Eukaryota</taxon>
        <taxon>Viridiplantae</taxon>
        <taxon>Streptophyta</taxon>
        <taxon>Embryophyta</taxon>
        <taxon>Tracheophyta</taxon>
        <taxon>Spermatophyta</taxon>
        <taxon>Magnoliopsida</taxon>
        <taxon>eudicotyledons</taxon>
        <taxon>Gunneridae</taxon>
        <taxon>Pentapetalae</taxon>
        <taxon>rosids</taxon>
        <taxon>fabids</taxon>
        <taxon>Fabales</taxon>
        <taxon>Fabaceae</taxon>
        <taxon>Papilionoideae</taxon>
        <taxon>50 kb inversion clade</taxon>
        <taxon>NPAAA clade</taxon>
        <taxon>indigoferoid/millettioid clade</taxon>
        <taxon>Phaseoleae</taxon>
        <taxon>Flemingia</taxon>
    </lineage>
</organism>
<evidence type="ECO:0000313" key="2">
    <source>
        <dbReference type="EMBL" id="KAL2349215.1"/>
    </source>
</evidence>
<dbReference type="InterPro" id="IPR023296">
    <property type="entry name" value="Glyco_hydro_beta-prop_sf"/>
</dbReference>
<feature type="compositionally biased region" description="Low complexity" evidence="1">
    <location>
        <begin position="1"/>
        <end position="11"/>
    </location>
</feature>
<keyword evidence="3" id="KW-1185">Reference proteome</keyword>
<dbReference type="Gene3D" id="2.115.10.20">
    <property type="entry name" value="Glycosyl hydrolase domain, family 43"/>
    <property type="match status" value="3"/>
</dbReference>
<sequence>MDVSSPSSSSSMALPSLQQPRNNALSKVSNFQRLTPPTPLIPSWACSIKPNNTLSPVSSKFPSFLRCSTKPDTSTSSETQHNNEPNSISNFQNGHEPGSSIEAFASQQPSQKSPPSSSSRGLVFDLGPSNSWDGADVGSPVVKRFLSDEEERWYMWYHGRARGHPSCDLIGLAISSNGVHWERGGGLAKSSSDVGFVMNCGKDWWGFDIAGIRPSEMVIMSSSRVRASSAVYWLYYTGYGSDRMEFSDHSLEFGVENPDGIEGGVSCGNGKVFKSLPGLAISQDGRHWARIEGEHHSGALIDVGSEKEWDSLFISSPQVVYHGNGDLRMYYHSFDVEKGHFGVGIARSRDGIRWVKLGKIMGGGKGGSFDEFGVMNPWVMRNRSRANYVMAYEGVAADGRRSIGVAVSPDGLKEWVRLQEEAILKPSELGCWDDKDVGSPCLVEMDSEGNQWRLYYRGVGNGGRFGIGMAVSEGKDIGSFRRWTGFHV</sequence>
<gene>
    <name evidence="2" type="ORF">Fmac_003215</name>
</gene>